<comment type="caution">
    <text evidence="2">The sequence shown here is derived from an EMBL/GenBank/DDBJ whole genome shotgun (WGS) entry which is preliminary data.</text>
</comment>
<dbReference type="Proteomes" id="UP000252795">
    <property type="component" value="Unassembled WGS sequence"/>
</dbReference>
<evidence type="ECO:0000313" key="4">
    <source>
        <dbReference type="Proteomes" id="UP000253065"/>
    </source>
</evidence>
<organism evidence="2 3">
    <name type="scientific">Marinobacter nauticus</name>
    <name type="common">Marinobacter hydrocarbonoclasticus</name>
    <name type="synonym">Marinobacter aquaeolei</name>
    <dbReference type="NCBI Taxonomy" id="2743"/>
    <lineage>
        <taxon>Bacteria</taxon>
        <taxon>Pseudomonadati</taxon>
        <taxon>Pseudomonadota</taxon>
        <taxon>Gammaproteobacteria</taxon>
        <taxon>Pseudomonadales</taxon>
        <taxon>Marinobacteraceae</taxon>
        <taxon>Marinobacter</taxon>
    </lineage>
</organism>
<dbReference type="RefSeq" id="WP_113880032.1">
    <property type="nucleotide sequence ID" value="NZ_QNSA01000007.1"/>
</dbReference>
<dbReference type="EMBL" id="QNSA01000007">
    <property type="protein sequence ID" value="RBP72677.1"/>
    <property type="molecule type" value="Genomic_DNA"/>
</dbReference>
<evidence type="ECO:0000313" key="3">
    <source>
        <dbReference type="Proteomes" id="UP000252795"/>
    </source>
</evidence>
<proteinExistence type="predicted"/>
<dbReference type="Proteomes" id="UP000253065">
    <property type="component" value="Unassembled WGS sequence"/>
</dbReference>
<evidence type="ECO:0000313" key="2">
    <source>
        <dbReference type="EMBL" id="RCW33604.1"/>
    </source>
</evidence>
<accession>A0A368V1N3</accession>
<dbReference type="EMBL" id="QPJB01000007">
    <property type="protein sequence ID" value="RCW33604.1"/>
    <property type="molecule type" value="Genomic_DNA"/>
</dbReference>
<dbReference type="AlphaFoldDB" id="A0A368V1N3"/>
<name>A0A368V1N3_MARNT</name>
<evidence type="ECO:0000313" key="1">
    <source>
        <dbReference type="EMBL" id="RBP72677.1"/>
    </source>
</evidence>
<gene>
    <name evidence="2" type="ORF">DET51_107275</name>
    <name evidence="1" type="ORF">DET64_107275</name>
</gene>
<reference evidence="2 3" key="1">
    <citation type="submission" date="2018-07" db="EMBL/GenBank/DDBJ databases">
        <title>Freshwater and sediment microbial communities from various areas in North America, analyzing microbe dynamics in response to fracking.</title>
        <authorList>
            <person name="Lamendella R."/>
        </authorList>
    </citation>
    <scope>NUCLEOTIDE SEQUENCE [LARGE SCALE GENOMIC DNA]</scope>
    <source>
        <strain evidence="2 3">114E</strain>
        <strain evidence="1 4">114E_o</strain>
    </source>
</reference>
<sequence length="329" mass="38554">MRDISVPALLAPERLPISFYTFEPDEFWAEPRDSWWLGVSDWVIRQERQHGPTVQSLGAWADRTLSGSSQALPNNESYLRLGFAAESEYSDPAQFEPELRFRLDVPTAEEKLRLVVESESEELIPLAERERDRQLTEPERTDTETTGALRFLTDIGDSINLSTDIGGRLRLPPELFWRMKARKGWKIDRDWTLNTQQRLYYYHTEGWGARSWIGLDRSLGNGWHYYNSSELEWVHSDRKFVAAHVHSVQKRLNTRSVITPRVGILGESQPTWRTTSYFADVTWRYRMYSNWLFAELIPALEYQRDEGFDDQASIVFRIEMYFAGTIDRE</sequence>
<protein>
    <submittedName>
        <fullName evidence="2">Uncharacterized protein</fullName>
    </submittedName>
</protein>
<keyword evidence="4" id="KW-1185">Reference proteome</keyword>